<protein>
    <submittedName>
        <fullName evidence="3">Avl9 domain-containing protein</fullName>
    </submittedName>
</protein>
<dbReference type="Proteomes" id="UP000075901">
    <property type="component" value="Unassembled WGS sequence"/>
</dbReference>
<dbReference type="AlphaFoldDB" id="A0A182SAZ4"/>
<reference evidence="4" key="1">
    <citation type="submission" date="2013-09" db="EMBL/GenBank/DDBJ databases">
        <title>The Genome Sequence of Anopheles maculatus species B.</title>
        <authorList>
            <consortium name="The Broad Institute Genomics Platform"/>
            <person name="Neafsey D.E."/>
            <person name="Besansky N."/>
            <person name="Howell P."/>
            <person name="Walton C."/>
            <person name="Young S.K."/>
            <person name="Zeng Q."/>
            <person name="Gargeya S."/>
            <person name="Fitzgerald M."/>
            <person name="Haas B."/>
            <person name="Abouelleil A."/>
            <person name="Allen A.W."/>
            <person name="Alvarado L."/>
            <person name="Arachchi H.M."/>
            <person name="Berlin A.M."/>
            <person name="Chapman S.B."/>
            <person name="Gainer-Dewar J."/>
            <person name="Goldberg J."/>
            <person name="Griggs A."/>
            <person name="Gujja S."/>
            <person name="Hansen M."/>
            <person name="Howarth C."/>
            <person name="Imamovic A."/>
            <person name="Ireland A."/>
            <person name="Larimer J."/>
            <person name="McCowan C."/>
            <person name="Murphy C."/>
            <person name="Pearson M."/>
            <person name="Poon T.W."/>
            <person name="Priest M."/>
            <person name="Roberts A."/>
            <person name="Saif S."/>
            <person name="Shea T."/>
            <person name="Sisk P."/>
            <person name="Sykes S."/>
            <person name="Wortman J."/>
            <person name="Nusbaum C."/>
            <person name="Birren B."/>
        </authorList>
    </citation>
    <scope>NUCLEOTIDE SEQUENCE [LARGE SCALE GENOMIC DNA]</scope>
    <source>
        <strain evidence="4">maculatus3</strain>
    </source>
</reference>
<keyword evidence="4" id="KW-1185">Reference proteome</keyword>
<sequence length="424" mass="46708">MTDPEQSVYGISCYRQIALEEVKIRTADLTRSTVQKSVCTLLSLPIYGYVEVKLSLIAQAFFEQGDFSSTDILVKAYEQLNACLTSLEPQEIASTRLHFVGVPLRDLLLKWRHKILILFKLLLLQKRVVCFGSPVHPTCALILGIASLHPELISKGFQQVACVKTSRPMSPMPTFSTPVEEQIGDDNESPFKPNPVLPKIVTEQAAEPEQQEPIVTGREADELMDGDGRSIASAKEAHLDETASSSPSSASSMEAPVAGTGAPRPAAGPTLHRDTSVDTIASNFSSLYAIEPSEWGAPLRIFHEGQLCLPYISLPYMDLLTDPSVKGYIIGASNVLFQHKRQLADVMIDVETAIIDVLDVDTKREIQLSTEDLRFVDFVVRHVQTPKEDAEGSETWIRDQLYGYMVALLKTSLNPGKQCSSYAV</sequence>
<dbReference type="VEuPathDB" id="VectorBase:AMAM003170"/>
<evidence type="ECO:0000256" key="1">
    <source>
        <dbReference type="SAM" id="MobiDB-lite"/>
    </source>
</evidence>
<reference evidence="3" key="2">
    <citation type="submission" date="2020-05" db="UniProtKB">
        <authorList>
            <consortium name="EnsemblMetazoa"/>
        </authorList>
    </citation>
    <scope>IDENTIFICATION</scope>
    <source>
        <strain evidence="3">maculatus3</strain>
    </source>
</reference>
<accession>A0A182SAZ4</accession>
<dbReference type="EnsemblMetazoa" id="AMAM003170-RA">
    <property type="protein sequence ID" value="AMAM003170-PA"/>
    <property type="gene ID" value="AMAM003170"/>
</dbReference>
<dbReference type="InterPro" id="IPR018307">
    <property type="entry name" value="ABL9/DENND6_dom"/>
</dbReference>
<dbReference type="Pfam" id="PF09794">
    <property type="entry name" value="Avl9"/>
    <property type="match status" value="1"/>
</dbReference>
<organism evidence="3 4">
    <name type="scientific">Anopheles maculatus</name>
    <dbReference type="NCBI Taxonomy" id="74869"/>
    <lineage>
        <taxon>Eukaryota</taxon>
        <taxon>Metazoa</taxon>
        <taxon>Ecdysozoa</taxon>
        <taxon>Arthropoda</taxon>
        <taxon>Hexapoda</taxon>
        <taxon>Insecta</taxon>
        <taxon>Pterygota</taxon>
        <taxon>Neoptera</taxon>
        <taxon>Endopterygota</taxon>
        <taxon>Diptera</taxon>
        <taxon>Nematocera</taxon>
        <taxon>Culicoidea</taxon>
        <taxon>Culicidae</taxon>
        <taxon>Anophelinae</taxon>
        <taxon>Anopheles</taxon>
        <taxon>Anopheles maculatus group</taxon>
    </lineage>
</organism>
<proteinExistence type="predicted"/>
<evidence type="ECO:0000259" key="2">
    <source>
        <dbReference type="Pfam" id="PF09794"/>
    </source>
</evidence>
<name>A0A182SAZ4_9DIPT</name>
<evidence type="ECO:0000313" key="3">
    <source>
        <dbReference type="EnsemblMetazoa" id="AMAM003170-PA"/>
    </source>
</evidence>
<dbReference type="PANTHER" id="PTHR31017">
    <property type="entry name" value="LATE SECRETORY PATHWAY PROTEIN AVL9-RELATED"/>
    <property type="match status" value="1"/>
</dbReference>
<feature type="compositionally biased region" description="Low complexity" evidence="1">
    <location>
        <begin position="243"/>
        <end position="269"/>
    </location>
</feature>
<dbReference type="PANTHER" id="PTHR31017:SF1">
    <property type="entry name" value="LATE SECRETORY PATHWAY PROTEIN AVL9 HOMOLOG"/>
    <property type="match status" value="1"/>
</dbReference>
<evidence type="ECO:0000313" key="4">
    <source>
        <dbReference type="Proteomes" id="UP000075901"/>
    </source>
</evidence>
<dbReference type="InterPro" id="IPR051731">
    <property type="entry name" value="DENND11/AVL9_GEFs"/>
</dbReference>
<dbReference type="GO" id="GO:0005737">
    <property type="term" value="C:cytoplasm"/>
    <property type="evidence" value="ECO:0007669"/>
    <property type="project" value="TreeGrafter"/>
</dbReference>
<feature type="region of interest" description="Disordered" evidence="1">
    <location>
        <begin position="237"/>
        <end position="273"/>
    </location>
</feature>
<feature type="domain" description="AVL9/DENND6" evidence="2">
    <location>
        <begin position="2"/>
        <end position="411"/>
    </location>
</feature>